<evidence type="ECO:0000256" key="6">
    <source>
        <dbReference type="ARBA" id="ARBA00022448"/>
    </source>
</evidence>
<dbReference type="STRING" id="4829.A0A163Z222"/>
<proteinExistence type="inferred from homology"/>
<dbReference type="Gene3D" id="3.30.1520.10">
    <property type="entry name" value="Phox-like domain"/>
    <property type="match status" value="1"/>
</dbReference>
<dbReference type="PANTHER" id="PTHR47554:SF1">
    <property type="entry name" value="SORTING NEXIN MVP1"/>
    <property type="match status" value="1"/>
</dbReference>
<dbReference type="InterPro" id="IPR027267">
    <property type="entry name" value="AH/BAR_dom_sf"/>
</dbReference>
<evidence type="ECO:0000256" key="7">
    <source>
        <dbReference type="ARBA" id="ARBA00022490"/>
    </source>
</evidence>
<evidence type="ECO:0000256" key="9">
    <source>
        <dbReference type="ARBA" id="ARBA00023136"/>
    </source>
</evidence>
<dbReference type="Gene3D" id="1.10.238.10">
    <property type="entry name" value="EF-hand"/>
    <property type="match status" value="1"/>
</dbReference>
<dbReference type="GO" id="GO:0016020">
    <property type="term" value="C:membrane"/>
    <property type="evidence" value="ECO:0007669"/>
    <property type="project" value="UniProtKB-SubCell"/>
</dbReference>
<dbReference type="InParanoid" id="A0A163Z222"/>
<dbReference type="InterPro" id="IPR011992">
    <property type="entry name" value="EF-hand-dom_pair"/>
</dbReference>
<dbReference type="OrthoDB" id="10064318at2759"/>
<dbReference type="GO" id="GO:0006623">
    <property type="term" value="P:protein targeting to vacuole"/>
    <property type="evidence" value="ECO:0007669"/>
    <property type="project" value="TreeGrafter"/>
</dbReference>
<evidence type="ECO:0000256" key="8">
    <source>
        <dbReference type="ARBA" id="ARBA00022927"/>
    </source>
</evidence>
<dbReference type="FunCoup" id="A0A163Z222">
    <property type="interactions" value="115"/>
</dbReference>
<dbReference type="AlphaFoldDB" id="A0A163Z222"/>
<keyword evidence="8" id="KW-0653">Protein transport</keyword>
<evidence type="ECO:0000256" key="10">
    <source>
        <dbReference type="SAM" id="MobiDB-lite"/>
    </source>
</evidence>
<dbReference type="EMBL" id="LT554620">
    <property type="protein sequence ID" value="SAM06586.1"/>
    <property type="molecule type" value="Genomic_DNA"/>
</dbReference>
<dbReference type="GO" id="GO:0032266">
    <property type="term" value="F:phosphatidylinositol-3-phosphate binding"/>
    <property type="evidence" value="ECO:0007669"/>
    <property type="project" value="TreeGrafter"/>
</dbReference>
<dbReference type="Proteomes" id="UP000078561">
    <property type="component" value="Unassembled WGS sequence"/>
</dbReference>
<dbReference type="InterPro" id="IPR028662">
    <property type="entry name" value="SNX8/Mvp1"/>
</dbReference>
<dbReference type="GO" id="GO:0005768">
    <property type="term" value="C:endosome"/>
    <property type="evidence" value="ECO:0007669"/>
    <property type="project" value="TreeGrafter"/>
</dbReference>
<keyword evidence="6" id="KW-0813">Transport</keyword>
<dbReference type="PROSITE" id="PS50195">
    <property type="entry name" value="PX"/>
    <property type="match status" value="1"/>
</dbReference>
<name>A0A163Z222_ABSGL</name>
<evidence type="ECO:0000256" key="4">
    <source>
        <dbReference type="ARBA" id="ARBA00010883"/>
    </source>
</evidence>
<feature type="region of interest" description="Disordered" evidence="10">
    <location>
        <begin position="196"/>
        <end position="228"/>
    </location>
</feature>
<keyword evidence="9" id="KW-0472">Membrane</keyword>
<dbReference type="GO" id="GO:0005829">
    <property type="term" value="C:cytosol"/>
    <property type="evidence" value="ECO:0007669"/>
    <property type="project" value="GOC"/>
</dbReference>
<dbReference type="InterPro" id="IPR035704">
    <property type="entry name" value="SNX8/Mvp1_PX"/>
</dbReference>
<reference evidence="12" key="1">
    <citation type="submission" date="2016-04" db="EMBL/GenBank/DDBJ databases">
        <authorList>
            <person name="Evans L.H."/>
            <person name="Alamgir A."/>
            <person name="Owens N."/>
            <person name="Weber N.D."/>
            <person name="Virtaneva K."/>
            <person name="Barbian K."/>
            <person name="Babar A."/>
            <person name="Rosenke K."/>
        </authorList>
    </citation>
    <scope>NUCLEOTIDE SEQUENCE [LARGE SCALE GENOMIC DNA]</scope>
    <source>
        <strain evidence="12">CBS 101.48</strain>
    </source>
</reference>
<comment type="function">
    <text evidence="1">Required for vacuolar protein sorting.</text>
</comment>
<dbReference type="SUPFAM" id="SSF64268">
    <property type="entry name" value="PX domain"/>
    <property type="match status" value="1"/>
</dbReference>
<dbReference type="Pfam" id="PF19566">
    <property type="entry name" value="Snx8_BAR_dom"/>
    <property type="match status" value="1"/>
</dbReference>
<evidence type="ECO:0000313" key="12">
    <source>
        <dbReference type="EMBL" id="SAM06586.1"/>
    </source>
</evidence>
<dbReference type="CDD" id="cd06866">
    <property type="entry name" value="PX_SNX8_Mvp1p_like"/>
    <property type="match status" value="1"/>
</dbReference>
<evidence type="ECO:0000259" key="11">
    <source>
        <dbReference type="PROSITE" id="PS50195"/>
    </source>
</evidence>
<evidence type="ECO:0000256" key="1">
    <source>
        <dbReference type="ARBA" id="ARBA00002474"/>
    </source>
</evidence>
<dbReference type="InterPro" id="IPR036871">
    <property type="entry name" value="PX_dom_sf"/>
</dbReference>
<dbReference type="SUPFAM" id="SSF47473">
    <property type="entry name" value="EF-hand"/>
    <property type="match status" value="1"/>
</dbReference>
<dbReference type="Pfam" id="PF00787">
    <property type="entry name" value="PX"/>
    <property type="match status" value="1"/>
</dbReference>
<protein>
    <recommendedName>
        <fullName evidence="5">Sorting nexin MVP1</fullName>
    </recommendedName>
</protein>
<dbReference type="InterPro" id="IPR001683">
    <property type="entry name" value="PX_dom"/>
</dbReference>
<evidence type="ECO:0000313" key="13">
    <source>
        <dbReference type="Proteomes" id="UP000078561"/>
    </source>
</evidence>
<keyword evidence="7" id="KW-0963">Cytoplasm</keyword>
<dbReference type="SMART" id="SM00312">
    <property type="entry name" value="PX"/>
    <property type="match status" value="1"/>
</dbReference>
<evidence type="ECO:0000256" key="3">
    <source>
        <dbReference type="ARBA" id="ARBA00004496"/>
    </source>
</evidence>
<dbReference type="InterPro" id="IPR045734">
    <property type="entry name" value="Snx8_BAR_dom"/>
</dbReference>
<organism evidence="12">
    <name type="scientific">Absidia glauca</name>
    <name type="common">Pin mould</name>
    <dbReference type="NCBI Taxonomy" id="4829"/>
    <lineage>
        <taxon>Eukaryota</taxon>
        <taxon>Fungi</taxon>
        <taxon>Fungi incertae sedis</taxon>
        <taxon>Mucoromycota</taxon>
        <taxon>Mucoromycotina</taxon>
        <taxon>Mucoromycetes</taxon>
        <taxon>Mucorales</taxon>
        <taxon>Cunninghamellaceae</taxon>
        <taxon>Absidia</taxon>
    </lineage>
</organism>
<feature type="compositionally biased region" description="Polar residues" evidence="10">
    <location>
        <begin position="198"/>
        <end position="213"/>
    </location>
</feature>
<comment type="subcellular location">
    <subcellularLocation>
        <location evidence="3">Cytoplasm</location>
    </subcellularLocation>
    <subcellularLocation>
        <location evidence="2">Membrane</location>
        <topology evidence="2">Peripheral membrane protein</topology>
        <orientation evidence="2">Cytoplasmic side</orientation>
    </subcellularLocation>
</comment>
<feature type="domain" description="PX" evidence="11">
    <location>
        <begin position="303"/>
        <end position="412"/>
    </location>
</feature>
<dbReference type="PANTHER" id="PTHR47554">
    <property type="entry name" value="SORTING NEXIN MVP1"/>
    <property type="match status" value="1"/>
</dbReference>
<accession>A0A163Z222</accession>
<dbReference type="GO" id="GO:0042147">
    <property type="term" value="P:retrograde transport, endosome to Golgi"/>
    <property type="evidence" value="ECO:0007669"/>
    <property type="project" value="InterPro"/>
</dbReference>
<comment type="similarity">
    <text evidence="4">Belongs to the sorting nexin family.</text>
</comment>
<gene>
    <name evidence="12" type="primary">ABSGL_12441.1 scaffold 12859</name>
</gene>
<evidence type="ECO:0000256" key="2">
    <source>
        <dbReference type="ARBA" id="ARBA00004287"/>
    </source>
</evidence>
<sequence length="681" mass="76889">MINEDDVLTSSGLFDASSLSKYLLNDNNNDTDSVGRSYSSPLYNSNYTMDEEDPWGSIETFHPFTDLGQNLASINNPSGPIVTTAVDSDTVTEGITAASVLVGVYLPEIYNTAYIWTNPAGDRVELDSLKRVLHLTGLSSRILEKIITLVATPNTAYVTRNEFNTGLALTAFAQKNMELSLLNVYQHKNDLPVPILSGLSSQDGTRNKSSTLATKDKRPSTVVDDPWRTITPIPSVEHMDSLTDGNPIIQGNGAAKQQQQHTSMDSIVQSNSHNGISSVDTAGPSLSEPKATIKMDIGDWYTNIDNIKVTVASEKEGFLFKHFNYILENQAGTSLVVRRYSDFYWLWEVLLQRYPCRLVPIIPPKKISGRSDDSFVETRRQGLARFINDIARHPVLRKDTCFDTFMTEPSEFSVWRRANSPNLDEEFIRVNADLIPDALSACIPRDLDDRLERMEKTLHQRMDHYLLLYHGMETMAQVARAQKAELERYGSTLSDMSLVERQCFIPDCQACGHMVTRGFDSVANYMRKAGSILDLEANDTVSGVMDRLKQHYDTLLAFKDVLERRKKLQVHQMDSLLKRISSNKAKANQNRGVPGLEHDVEALDAAIQTDQEQFTFQQRRALFIRYCLTSELTLVHKQQAFVSVLYQNYVSEKVHYARQKMDNWKALEALTCSMPELDDFE</sequence>
<dbReference type="Gene3D" id="1.20.1270.60">
    <property type="entry name" value="Arfaptin homology (AH) domain/BAR domain"/>
    <property type="match status" value="1"/>
</dbReference>
<keyword evidence="13" id="KW-1185">Reference proteome</keyword>
<evidence type="ECO:0000256" key="5">
    <source>
        <dbReference type="ARBA" id="ARBA00014268"/>
    </source>
</evidence>